<keyword evidence="2 4" id="KW-0378">Hydrolase</keyword>
<dbReference type="PANTHER" id="PTHR22762:SF120">
    <property type="entry name" value="HETEROGLYCAN GLUCOSIDASE 1"/>
    <property type="match status" value="1"/>
</dbReference>
<dbReference type="Pfam" id="PF13802">
    <property type="entry name" value="Gal_mutarotas_2"/>
    <property type="match status" value="1"/>
</dbReference>
<dbReference type="SUPFAM" id="SSF51445">
    <property type="entry name" value="(Trans)glycosidases"/>
    <property type="match status" value="1"/>
</dbReference>
<proteinExistence type="inferred from homology"/>
<dbReference type="CDD" id="cd14752">
    <property type="entry name" value="GH31_N"/>
    <property type="match status" value="1"/>
</dbReference>
<dbReference type="RefSeq" id="WP_274151910.1">
    <property type="nucleotide sequence ID" value="NZ_CP117812.1"/>
</dbReference>
<keyword evidence="5" id="KW-1185">Reference proteome</keyword>
<dbReference type="InterPro" id="IPR011013">
    <property type="entry name" value="Gal_mutarotase_sf_dom"/>
</dbReference>
<dbReference type="PANTHER" id="PTHR22762">
    <property type="entry name" value="ALPHA-GLUCOSIDASE"/>
    <property type="match status" value="1"/>
</dbReference>
<keyword evidence="2" id="KW-0326">Glycosidase</keyword>
<protein>
    <submittedName>
        <fullName evidence="4">Glycoside hydrolase family 31 protein</fullName>
    </submittedName>
</protein>
<dbReference type="CDD" id="cd06604">
    <property type="entry name" value="GH31_glucosidase_II_MalA"/>
    <property type="match status" value="1"/>
</dbReference>
<evidence type="ECO:0000313" key="5">
    <source>
        <dbReference type="Proteomes" id="UP001214250"/>
    </source>
</evidence>
<dbReference type="InterPro" id="IPR030458">
    <property type="entry name" value="Glyco_hydro_31_AS"/>
</dbReference>
<evidence type="ECO:0000256" key="1">
    <source>
        <dbReference type="ARBA" id="ARBA00007806"/>
    </source>
</evidence>
<feature type="domain" description="F5/8 type C" evidence="3">
    <location>
        <begin position="283"/>
        <end position="422"/>
    </location>
</feature>
<dbReference type="Gene3D" id="2.60.40.1760">
    <property type="entry name" value="glycosyl hydrolase (family 31)"/>
    <property type="match status" value="1"/>
</dbReference>
<dbReference type="Proteomes" id="UP001214250">
    <property type="component" value="Chromosome 2"/>
</dbReference>
<dbReference type="EMBL" id="CP117812">
    <property type="protein sequence ID" value="WDE97489.1"/>
    <property type="molecule type" value="Genomic_DNA"/>
</dbReference>
<name>A0ABY7VUR6_9BACT</name>
<dbReference type="Gene3D" id="3.20.20.80">
    <property type="entry name" value="Glycosidases"/>
    <property type="match status" value="2"/>
</dbReference>
<dbReference type="SUPFAM" id="SSF74650">
    <property type="entry name" value="Galactose mutarotase-like"/>
    <property type="match status" value="1"/>
</dbReference>
<evidence type="ECO:0000313" key="4">
    <source>
        <dbReference type="EMBL" id="WDE97489.1"/>
    </source>
</evidence>
<comment type="similarity">
    <text evidence="1 2">Belongs to the glycosyl hydrolase 31 family.</text>
</comment>
<dbReference type="InterPro" id="IPR000421">
    <property type="entry name" value="FA58C"/>
</dbReference>
<dbReference type="Pfam" id="PF01055">
    <property type="entry name" value="Glyco_hydro_31_2nd"/>
    <property type="match status" value="2"/>
</dbReference>
<dbReference type="PROSITE" id="PS50022">
    <property type="entry name" value="FA58C_3"/>
    <property type="match status" value="1"/>
</dbReference>
<reference evidence="4 5" key="1">
    <citation type="submission" date="2023-02" db="EMBL/GenBank/DDBJ databases">
        <title>Genome sequence of Lentisphaera profundi SAORIC-696.</title>
        <authorList>
            <person name="Kim e."/>
            <person name="Cho J.-C."/>
            <person name="Choi A."/>
            <person name="Kang I."/>
        </authorList>
    </citation>
    <scope>NUCLEOTIDE SEQUENCE [LARGE SCALE GENOMIC DNA]</scope>
    <source>
        <strain evidence="4 5">SAORIC-696</strain>
    </source>
</reference>
<dbReference type="GO" id="GO:0016787">
    <property type="term" value="F:hydrolase activity"/>
    <property type="evidence" value="ECO:0007669"/>
    <property type="project" value="UniProtKB-KW"/>
</dbReference>
<dbReference type="InterPro" id="IPR017853">
    <property type="entry name" value="GH"/>
</dbReference>
<sequence>MHSFLYTDDIAVFSPQENISSGSSIAVIKDIKANKSLPSDFEMCPTFSFSEQAYITMSKVNEEGTFPRRQRTVFPCLKNYDFYGAGEQLGKLRKNGEVLAAYNRDNFMYKQGQNLYQAHPWVLAVGPKGESYGFLADSHSRGEIDLRQDKVCFEFEGEAHRVFVLSANSPQGVLKMLADLIGKITLPPKWALGYQQCRYSYMDDQEAKSIIDNFRKRDLACDVIWFDIDYMDKYKIFTFDSKAFPDPQAMNDYAHANNFKTVWMLDPGVKIEKDYAIYEELHKKGFYLQVDAETRHKSQVFKATVTASSNNDYVNSLIDGDLSQSWQASKENTKVQIMIDLAALCEVLTVDLYWSLDYPENYKVYTSRDSKKWDLLGIEKAHVSGGLHSIKATRQTQAQYLKIQYPQENQVYCLDQIMFNGESFKALKDIAVDNMFVGNVWPGPCAFPDFTNQECNDWWSKLFPEFISFGIDGVWNDMNEPAVFGGGPQMTAPDQVKHSGGLGINDTTLKADSHSNYHNAYGMLMAKASREGMLMAQKDKRPFVLTRANYLGGHRYAATWTGDNCSTKKHMKLATPMCLNLSLSGQVFVGPDLGGFAGDANASLFAEWMAIGVFYPFMRGHSSKGTNRKEPWAFGEAIEQSCRISLQRRYRLLPYLYSLFWRAESSGMGIMQPAFFADLTNRSLRKEENKFLLGDDLLIVPNWDKTKRFPKGKWKRISLVEGDLDDQYQASVYLREGAILALGESVNYTEAQNPYKLDLIINPDENGAASTSIYVDEGDGWAYKEGEFEVFKLNYESGKLKKSSPKLNILDVQVLA</sequence>
<gene>
    <name evidence="4" type="ORF">PQO03_16805</name>
</gene>
<evidence type="ECO:0000256" key="2">
    <source>
        <dbReference type="RuleBase" id="RU361185"/>
    </source>
</evidence>
<organism evidence="4 5">
    <name type="scientific">Lentisphaera profundi</name>
    <dbReference type="NCBI Taxonomy" id="1658616"/>
    <lineage>
        <taxon>Bacteria</taxon>
        <taxon>Pseudomonadati</taxon>
        <taxon>Lentisphaerota</taxon>
        <taxon>Lentisphaeria</taxon>
        <taxon>Lentisphaerales</taxon>
        <taxon>Lentisphaeraceae</taxon>
        <taxon>Lentisphaera</taxon>
    </lineage>
</organism>
<dbReference type="Gene3D" id="2.60.40.1180">
    <property type="entry name" value="Golgi alpha-mannosidase II"/>
    <property type="match status" value="2"/>
</dbReference>
<dbReference type="InterPro" id="IPR008979">
    <property type="entry name" value="Galactose-bd-like_sf"/>
</dbReference>
<evidence type="ECO:0000259" key="3">
    <source>
        <dbReference type="PROSITE" id="PS50022"/>
    </source>
</evidence>
<dbReference type="PROSITE" id="PS00129">
    <property type="entry name" value="GLYCOSYL_HYDROL_F31_1"/>
    <property type="match status" value="1"/>
</dbReference>
<dbReference type="SUPFAM" id="SSF49785">
    <property type="entry name" value="Galactose-binding domain-like"/>
    <property type="match status" value="1"/>
</dbReference>
<dbReference type="InterPro" id="IPR000322">
    <property type="entry name" value="Glyco_hydro_31_TIM"/>
</dbReference>
<accession>A0ABY7VUR6</accession>
<dbReference type="InterPro" id="IPR013780">
    <property type="entry name" value="Glyco_hydro_b"/>
</dbReference>
<dbReference type="InterPro" id="IPR025887">
    <property type="entry name" value="Glyco_hydro_31_N_dom"/>
</dbReference>